<dbReference type="OrthoDB" id="9808984at2"/>
<dbReference type="PANTHER" id="PTHR43356">
    <property type="entry name" value="PHOSPHATE ACETYLTRANSFERASE"/>
    <property type="match status" value="1"/>
</dbReference>
<evidence type="ECO:0000313" key="16">
    <source>
        <dbReference type="Proteomes" id="UP000182521"/>
    </source>
</evidence>
<dbReference type="InterPro" id="IPR050500">
    <property type="entry name" value="Phos_Acetyltrans/Butyryltrans"/>
</dbReference>
<dbReference type="InterPro" id="IPR042113">
    <property type="entry name" value="P_AcTrfase_dom1"/>
</dbReference>
<dbReference type="PANTHER" id="PTHR43356:SF3">
    <property type="entry name" value="PHOSPHATE ACETYLTRANSFERASE"/>
    <property type="match status" value="1"/>
</dbReference>
<comment type="pathway">
    <text evidence="2 12">Metabolic intermediate biosynthesis; acetyl-CoA biosynthesis; acetyl-CoA from acetate: step 2/2.</text>
</comment>
<dbReference type="EC" id="2.3.1.8" evidence="6 12"/>
<keyword evidence="10 12" id="KW-0012">Acyltransferase</keyword>
<evidence type="ECO:0000256" key="8">
    <source>
        <dbReference type="ARBA" id="ARBA00022490"/>
    </source>
</evidence>
<dbReference type="Pfam" id="PF07085">
    <property type="entry name" value="DRTGG"/>
    <property type="match status" value="1"/>
</dbReference>
<dbReference type="InterPro" id="IPR010766">
    <property type="entry name" value="DRTGG"/>
</dbReference>
<evidence type="ECO:0000256" key="1">
    <source>
        <dbReference type="ARBA" id="ARBA00004496"/>
    </source>
</evidence>
<evidence type="ECO:0000256" key="2">
    <source>
        <dbReference type="ARBA" id="ARBA00004989"/>
    </source>
</evidence>
<dbReference type="GO" id="GO:0005737">
    <property type="term" value="C:cytoplasm"/>
    <property type="evidence" value="ECO:0007669"/>
    <property type="project" value="UniProtKB-SubCell"/>
</dbReference>
<dbReference type="InterPro" id="IPR004614">
    <property type="entry name" value="P_AcTrfase"/>
</dbReference>
<accession>A0A1J0KWF1</accession>
<reference evidence="16" key="1">
    <citation type="submission" date="2014-10" db="EMBL/GenBank/DDBJ databases">
        <authorList>
            <person name="Kuske C.R."/>
            <person name="Challacombe J.F."/>
            <person name="Daligault H.E."/>
            <person name="Davenport K.W."/>
            <person name="Johnson S.L."/>
            <person name="Siddaramappa S."/>
            <person name="Petersen J.M."/>
        </authorList>
    </citation>
    <scope>NUCLEOTIDE SEQUENCE [LARGE SCALE GENOMIC DNA]</scope>
    <source>
        <strain evidence="16">CA97-1460</strain>
    </source>
</reference>
<dbReference type="NCBIfam" id="TIGR00651">
    <property type="entry name" value="pta"/>
    <property type="match status" value="1"/>
</dbReference>
<dbReference type="EMBL" id="CP009654">
    <property type="protein sequence ID" value="APC97942.1"/>
    <property type="molecule type" value="Genomic_DNA"/>
</dbReference>
<dbReference type="STRING" id="1542390.KX01_542"/>
<comment type="function">
    <text evidence="12">Involved in acetate metabolism.</text>
</comment>
<evidence type="ECO:0000256" key="11">
    <source>
        <dbReference type="ARBA" id="ARBA00031108"/>
    </source>
</evidence>
<comment type="subcellular location">
    <subcellularLocation>
        <location evidence="1 12">Cytoplasm</location>
    </subcellularLocation>
</comment>
<dbReference type="Proteomes" id="UP000182521">
    <property type="component" value="Chromosome"/>
</dbReference>
<evidence type="ECO:0000256" key="3">
    <source>
        <dbReference type="ARBA" id="ARBA00008756"/>
    </source>
</evidence>
<evidence type="ECO:0000256" key="12">
    <source>
        <dbReference type="PIRNR" id="PIRNR006107"/>
    </source>
</evidence>
<dbReference type="Gene3D" id="3.40.1390.20">
    <property type="entry name" value="HprK N-terminal domain-like"/>
    <property type="match status" value="1"/>
</dbReference>
<feature type="domain" description="Phosphate acetyl/butaryl transferase" evidence="13">
    <location>
        <begin position="381"/>
        <end position="697"/>
    </location>
</feature>
<keyword evidence="16" id="KW-1185">Reference proteome</keyword>
<evidence type="ECO:0000259" key="13">
    <source>
        <dbReference type="Pfam" id="PF01515"/>
    </source>
</evidence>
<dbReference type="InterPro" id="IPR028979">
    <property type="entry name" value="Ser_kin/Pase_Hpr-like_N_sf"/>
</dbReference>
<dbReference type="NCBIfam" id="NF004167">
    <property type="entry name" value="PRK05632.1"/>
    <property type="match status" value="1"/>
</dbReference>
<dbReference type="InterPro" id="IPR002505">
    <property type="entry name" value="PTA_PTB"/>
</dbReference>
<evidence type="ECO:0000256" key="9">
    <source>
        <dbReference type="ARBA" id="ARBA00022679"/>
    </source>
</evidence>
<feature type="domain" description="DRTGG" evidence="14">
    <location>
        <begin position="221"/>
        <end position="331"/>
    </location>
</feature>
<dbReference type="SUPFAM" id="SSF75138">
    <property type="entry name" value="HprK N-terminal domain-like"/>
    <property type="match status" value="1"/>
</dbReference>
<comment type="subunit">
    <text evidence="5">Homohexamer.</text>
</comment>
<keyword evidence="8 12" id="KW-0963">Cytoplasm</keyword>
<evidence type="ECO:0000256" key="10">
    <source>
        <dbReference type="ARBA" id="ARBA00023315"/>
    </source>
</evidence>
<dbReference type="InterPro" id="IPR016475">
    <property type="entry name" value="P-Actrans_bac"/>
</dbReference>
<sequence length="701" mass="78077">MNTPIFILPSSKFTGLRMLASSIAYALQQKGLKIKTFHPVFDMDMTIEEIEKYLLNDRVKDYVELVLQKFYEKAQGYDFAIVCGLFRQTDYTHKLYSLNGSLFELNRELIKALSAKVIISSYHGNKTLQDINDEMEYKYRTLPKKIEVLGAIITKVNAPYDEDGHIGFSLTDEETRESSGTVRISPEEVSRLSIFSKPDGIRFLGCVDWSKEKTYPRILDIKNRLKLELITDVTLDTRVHRVTMCSRNIENFIEDLEPNTMVITSADRSDILMAVCLAAHKGMKIAGIVLTVGKRLNDDVKRLCLEIAEKSGLAILTTENRSTSTIVKITELDFMGIPKDDFERIQRVKDSIIASVNIKEILKEITKDSIAKNRIMSPPAFRYHLLKMAQKAKKRIVLPESYEPRTLQAVKNCYEQGIADCVLIGDKTKINEVAHLNGFSLPEGITVIEIDEASEKRYLKTLLDLRKHKGLSENIAKDAIKNPIILATIMLYLGEVDGLVSGAEHTTADVLRPALQLVKTRPGISLVSSVFFMCMPEEVIVFADCAVNQDPTAEQLVEIAIQSAESAQKFSIEPRIAMISYSTGTSGSGEQVEKVRKATEMLKNRQPELLVDGPLQYDAAMIESVAKKKAPGSPVAGKATVLIFPDLNTGNTVYKAVQRSANVLSIGPVLQGINKPVNDLSRGATVDDITYTIAITAIQAI</sequence>
<protein>
    <recommendedName>
        <fullName evidence="7 12">Phosphate acetyltransferase</fullName>
        <ecNumber evidence="6 12">2.3.1.8</ecNumber>
    </recommendedName>
    <alternativeName>
        <fullName evidence="11 12">Phosphotransacetylase</fullName>
    </alternativeName>
</protein>
<evidence type="ECO:0000256" key="7">
    <source>
        <dbReference type="ARBA" id="ARBA00021528"/>
    </source>
</evidence>
<name>A0A1J0KWF1_9GAMM</name>
<dbReference type="UniPathway" id="UPA00340">
    <property type="reaction ID" value="UER00459"/>
</dbReference>
<dbReference type="FunFam" id="3.40.50.10750:FF:000001">
    <property type="entry name" value="Phosphate acetyltransferase"/>
    <property type="match status" value="1"/>
</dbReference>
<comment type="domain">
    <text evidence="12">The N-terminal region seems to be important for proper quaternary structure. The C-terminal region contains the substrate-binding site.</text>
</comment>
<dbReference type="Gene3D" id="3.40.50.10950">
    <property type="match status" value="1"/>
</dbReference>
<dbReference type="Gene3D" id="3.40.50.10750">
    <property type="entry name" value="Isocitrate/Isopropylmalate dehydrogenase-like"/>
    <property type="match status" value="1"/>
</dbReference>
<evidence type="ECO:0000256" key="6">
    <source>
        <dbReference type="ARBA" id="ARBA00012707"/>
    </source>
</evidence>
<dbReference type="GO" id="GO:0006085">
    <property type="term" value="P:acetyl-CoA biosynthetic process"/>
    <property type="evidence" value="ECO:0007669"/>
    <property type="project" value="UniProtKB-UniPathway"/>
</dbReference>
<keyword evidence="9 12" id="KW-0808">Transferase</keyword>
<dbReference type="AlphaFoldDB" id="A0A1J0KWF1"/>
<dbReference type="InterPro" id="IPR042112">
    <property type="entry name" value="P_AcTrfase_dom2"/>
</dbReference>
<dbReference type="PIRSF" id="PIRSF006107">
    <property type="entry name" value="PhpActrans_proteobac"/>
    <property type="match status" value="1"/>
</dbReference>
<dbReference type="NCBIfam" id="NF007233">
    <property type="entry name" value="PRK09653.1"/>
    <property type="match status" value="1"/>
</dbReference>
<evidence type="ECO:0000313" key="15">
    <source>
        <dbReference type="EMBL" id="APC97942.1"/>
    </source>
</evidence>
<evidence type="ECO:0000259" key="14">
    <source>
        <dbReference type="Pfam" id="PF07085"/>
    </source>
</evidence>
<proteinExistence type="inferred from homology"/>
<dbReference type="GO" id="GO:0008959">
    <property type="term" value="F:phosphate acetyltransferase activity"/>
    <property type="evidence" value="ECO:0007669"/>
    <property type="project" value="UniProtKB-EC"/>
</dbReference>
<dbReference type="KEGG" id="frc:KX01_542"/>
<comment type="catalytic activity">
    <reaction evidence="12">
        <text>acetyl-CoA + phosphate = acetyl phosphate + CoA</text>
        <dbReference type="Rhea" id="RHEA:19521"/>
        <dbReference type="ChEBI" id="CHEBI:22191"/>
        <dbReference type="ChEBI" id="CHEBI:43474"/>
        <dbReference type="ChEBI" id="CHEBI:57287"/>
        <dbReference type="ChEBI" id="CHEBI:57288"/>
        <dbReference type="EC" id="2.3.1.8"/>
    </reaction>
</comment>
<dbReference type="SUPFAM" id="SSF53659">
    <property type="entry name" value="Isocitrate/Isopropylmalate dehydrogenase-like"/>
    <property type="match status" value="1"/>
</dbReference>
<dbReference type="Pfam" id="PF01515">
    <property type="entry name" value="PTA_PTB"/>
    <property type="match status" value="1"/>
</dbReference>
<gene>
    <name evidence="15" type="primary">pta</name>
    <name evidence="15" type="ORF">KX01_542</name>
</gene>
<comment type="similarity">
    <text evidence="3 12">In the C-terminal section; belongs to the phosphate acetyltransferase and butyryltransferase family.</text>
</comment>
<evidence type="ECO:0000256" key="4">
    <source>
        <dbReference type="ARBA" id="ARBA00009786"/>
    </source>
</evidence>
<comment type="similarity">
    <text evidence="4 12">In the N-terminal section; belongs to the CobB/CobQ family.</text>
</comment>
<organism evidence="15 16">
    <name type="scientific">Francisella frigiditurris</name>
    <dbReference type="NCBI Taxonomy" id="1542390"/>
    <lineage>
        <taxon>Bacteria</taxon>
        <taxon>Pseudomonadati</taxon>
        <taxon>Pseudomonadota</taxon>
        <taxon>Gammaproteobacteria</taxon>
        <taxon>Thiotrichales</taxon>
        <taxon>Francisellaceae</taxon>
        <taxon>Francisella</taxon>
    </lineage>
</organism>
<evidence type="ECO:0000256" key="5">
    <source>
        <dbReference type="ARBA" id="ARBA00011643"/>
    </source>
</evidence>